<sequence length="286" mass="32063">MGSGTYSSNNRTTRATTLGYDTKSVHEIFTANSVDVLMDPKNTEIRESRDSDEHPKSISIILGLDVTGSMGSIPHQLVKEGLPNIMGRIIQVGVQDPQLLFLGIGDHEYDRYPLQVGQFESSDELLDKWLTSIFLEGGGGGNNGESYLLAWYMAGFKTSIDCYEKRGQKGLLFTIGDEKTLKKLPGKSLLRIFGNGQYQDYSASELLDKAREKYNVFHLHLKQGQNGMSDDVMGDWKQLIGDNLIIVDNKEEIQRVIPEIVTSTLSYAKKIQYDVINKDQEQNIML</sequence>
<dbReference type="AlphaFoldDB" id="A0A1F7S1L6"/>
<evidence type="ECO:0000313" key="1">
    <source>
        <dbReference type="EMBL" id="OGL46987.1"/>
    </source>
</evidence>
<name>A0A1F7S1L6_9BACT</name>
<accession>A0A1F7S1L6</accession>
<protein>
    <recommendedName>
        <fullName evidence="3">VWFA domain-containing protein</fullName>
    </recommendedName>
</protein>
<dbReference type="EMBL" id="MGDD01000103">
    <property type="protein sequence ID" value="OGL46987.1"/>
    <property type="molecule type" value="Genomic_DNA"/>
</dbReference>
<organism evidence="1 2">
    <name type="scientific">Candidatus Schekmanbacteria bacterium RBG_13_48_7</name>
    <dbReference type="NCBI Taxonomy" id="1817878"/>
    <lineage>
        <taxon>Bacteria</taxon>
        <taxon>Candidatus Schekmaniibacteriota</taxon>
    </lineage>
</organism>
<dbReference type="Proteomes" id="UP000179266">
    <property type="component" value="Unassembled WGS sequence"/>
</dbReference>
<gene>
    <name evidence="1" type="ORF">A2161_13710</name>
</gene>
<proteinExistence type="predicted"/>
<evidence type="ECO:0008006" key="3">
    <source>
        <dbReference type="Google" id="ProtNLM"/>
    </source>
</evidence>
<evidence type="ECO:0000313" key="2">
    <source>
        <dbReference type="Proteomes" id="UP000179266"/>
    </source>
</evidence>
<comment type="caution">
    <text evidence="1">The sequence shown here is derived from an EMBL/GenBank/DDBJ whole genome shotgun (WGS) entry which is preliminary data.</text>
</comment>
<reference evidence="1 2" key="1">
    <citation type="journal article" date="2016" name="Nat. Commun.">
        <title>Thousands of microbial genomes shed light on interconnected biogeochemical processes in an aquifer system.</title>
        <authorList>
            <person name="Anantharaman K."/>
            <person name="Brown C.T."/>
            <person name="Hug L.A."/>
            <person name="Sharon I."/>
            <person name="Castelle C.J."/>
            <person name="Probst A.J."/>
            <person name="Thomas B.C."/>
            <person name="Singh A."/>
            <person name="Wilkins M.J."/>
            <person name="Karaoz U."/>
            <person name="Brodie E.L."/>
            <person name="Williams K.H."/>
            <person name="Hubbard S.S."/>
            <person name="Banfield J.F."/>
        </authorList>
    </citation>
    <scope>NUCLEOTIDE SEQUENCE [LARGE SCALE GENOMIC DNA]</scope>
</reference>